<dbReference type="HAMAP" id="MF_02128">
    <property type="entry name" value="TMP_kinase"/>
    <property type="match status" value="1"/>
</dbReference>
<dbReference type="PIRSF" id="PIRSF005303">
    <property type="entry name" value="Thiam_monoph_kin"/>
    <property type="match status" value="1"/>
</dbReference>
<feature type="binding site" evidence="1">
    <location>
        <position position="45"/>
    </location>
    <ligand>
        <name>Mg(2+)</name>
        <dbReference type="ChEBI" id="CHEBI:18420"/>
        <label>4</label>
    </ligand>
</feature>
<comment type="catalytic activity">
    <reaction evidence="1">
        <text>thiamine phosphate + ATP = thiamine diphosphate + ADP</text>
        <dbReference type="Rhea" id="RHEA:15913"/>
        <dbReference type="ChEBI" id="CHEBI:30616"/>
        <dbReference type="ChEBI" id="CHEBI:37575"/>
        <dbReference type="ChEBI" id="CHEBI:58937"/>
        <dbReference type="ChEBI" id="CHEBI:456216"/>
        <dbReference type="EC" id="2.7.4.16"/>
    </reaction>
</comment>
<keyword evidence="1 4" id="KW-0808">Transferase</keyword>
<dbReference type="GO" id="GO:0009228">
    <property type="term" value="P:thiamine biosynthetic process"/>
    <property type="evidence" value="ECO:0007669"/>
    <property type="project" value="UniProtKB-KW"/>
</dbReference>
<feature type="binding site" evidence="1">
    <location>
        <position position="76"/>
    </location>
    <ligand>
        <name>Mg(2+)</name>
        <dbReference type="ChEBI" id="CHEBI:18420"/>
        <label>3</label>
    </ligand>
</feature>
<comment type="pathway">
    <text evidence="1">Cofactor biosynthesis; thiamine diphosphate biosynthesis; thiamine diphosphate from thiamine phosphate: step 1/1.</text>
</comment>
<feature type="binding site" evidence="1">
    <location>
        <position position="76"/>
    </location>
    <ligand>
        <name>Mg(2+)</name>
        <dbReference type="ChEBI" id="CHEBI:18420"/>
        <label>4</label>
    </ligand>
</feature>
<evidence type="ECO:0000259" key="2">
    <source>
        <dbReference type="Pfam" id="PF00586"/>
    </source>
</evidence>
<feature type="domain" description="PurM-like C-terminal" evidence="3">
    <location>
        <begin position="153"/>
        <end position="315"/>
    </location>
</feature>
<feature type="binding site" evidence="1">
    <location>
        <position position="334"/>
    </location>
    <ligand>
        <name>substrate</name>
    </ligand>
</feature>
<dbReference type="Pfam" id="PF02769">
    <property type="entry name" value="AIRS_C"/>
    <property type="match status" value="1"/>
</dbReference>
<evidence type="ECO:0000313" key="5">
    <source>
        <dbReference type="Proteomes" id="UP000715781"/>
    </source>
</evidence>
<dbReference type="SUPFAM" id="SSF56042">
    <property type="entry name" value="PurM C-terminal domain-like"/>
    <property type="match status" value="1"/>
</dbReference>
<comment type="miscellaneous">
    <text evidence="1">Reaction mechanism of ThiL seems to utilize a direct, inline transfer of the gamma-phosphate of ATP to TMP rather than a phosphorylated enzyme intermediate.</text>
</comment>
<accession>A0A951Q017</accession>
<feature type="domain" description="PurM-like N-terminal" evidence="2">
    <location>
        <begin position="28"/>
        <end position="141"/>
    </location>
</feature>
<keyword evidence="1" id="KW-0784">Thiamine biosynthesis</keyword>
<dbReference type="EC" id="2.7.4.16" evidence="1"/>
<gene>
    <name evidence="1" type="primary">thiL</name>
    <name evidence="4" type="ORF">KME32_13985</name>
</gene>
<organism evidence="4 5">
    <name type="scientific">Mojavia pulchra JT2-VF2</name>
    <dbReference type="NCBI Taxonomy" id="287848"/>
    <lineage>
        <taxon>Bacteria</taxon>
        <taxon>Bacillati</taxon>
        <taxon>Cyanobacteriota</taxon>
        <taxon>Cyanophyceae</taxon>
        <taxon>Nostocales</taxon>
        <taxon>Nostocaceae</taxon>
    </lineage>
</organism>
<dbReference type="InterPro" id="IPR036921">
    <property type="entry name" value="PurM-like_N_sf"/>
</dbReference>
<feature type="binding site" evidence="1">
    <location>
        <position position="54"/>
    </location>
    <ligand>
        <name>substrate</name>
    </ligand>
</feature>
<keyword evidence="1 4" id="KW-0418">Kinase</keyword>
<feature type="binding site" evidence="1">
    <location>
        <position position="227"/>
    </location>
    <ligand>
        <name>Mg(2+)</name>
        <dbReference type="ChEBI" id="CHEBI:18420"/>
        <label>3</label>
    </ligand>
</feature>
<dbReference type="Proteomes" id="UP000715781">
    <property type="component" value="Unassembled WGS sequence"/>
</dbReference>
<dbReference type="InterPro" id="IPR006283">
    <property type="entry name" value="ThiL-like"/>
</dbReference>
<dbReference type="InterPro" id="IPR016188">
    <property type="entry name" value="PurM-like_N"/>
</dbReference>
<sequence length="337" mass="35966">MTNDQVKHIGEQGLLAKLQRFCPAEIIGDDAAVLVTAPEKSLVVTTDVLVDGVHFSNVTTSPEDAGWRAAAANLSDLAAMGASPLGITVGLGLPGDLSISWVERLYQGMTECLQNYNTPIVGGDIVRSPVITLSITAFGQVHPSQIIRRSSAQVGEAIVVTGVHGASHAGLELLLHPELGQSLKDELKAALIKAHQRPQPRLDVLPILWEILDSYSQSPHLPVAGMDSSDGLADAILQICRTSNVGAILEVRQIPLPAAFNHWLAKEQALEYALYGGEDFELVLCLPQDVASTLVQQLGQDAAIIGTITSQATVILQDANKEIPDQVLSFSQGFQHF</sequence>
<evidence type="ECO:0000259" key="3">
    <source>
        <dbReference type="Pfam" id="PF02769"/>
    </source>
</evidence>
<comment type="caution">
    <text evidence="4">The sequence shown here is derived from an EMBL/GenBank/DDBJ whole genome shotgun (WGS) entry which is preliminary data.</text>
</comment>
<dbReference type="GO" id="GO:0005524">
    <property type="term" value="F:ATP binding"/>
    <property type="evidence" value="ECO:0007669"/>
    <property type="project" value="UniProtKB-UniRule"/>
</dbReference>
<reference evidence="4" key="1">
    <citation type="submission" date="2021-05" db="EMBL/GenBank/DDBJ databases">
        <authorList>
            <person name="Pietrasiak N."/>
            <person name="Ward R."/>
            <person name="Stajich J.E."/>
            <person name="Kurbessoian T."/>
        </authorList>
    </citation>
    <scope>NUCLEOTIDE SEQUENCE</scope>
    <source>
        <strain evidence="4">JT2-VF2</strain>
    </source>
</reference>
<dbReference type="GO" id="GO:0009229">
    <property type="term" value="P:thiamine diphosphate biosynthetic process"/>
    <property type="evidence" value="ECO:0007669"/>
    <property type="project" value="UniProtKB-UniRule"/>
</dbReference>
<comment type="function">
    <text evidence="1">Catalyzes the ATP-dependent phosphorylation of thiamine-monophosphate (TMP) to form thiamine-pyrophosphate (TPP), the active form of vitamin B1.</text>
</comment>
<keyword evidence="1" id="KW-0067">ATP-binding</keyword>
<feature type="binding site" evidence="1">
    <location>
        <position position="30"/>
    </location>
    <ligand>
        <name>Mg(2+)</name>
        <dbReference type="ChEBI" id="CHEBI:18420"/>
        <label>4</label>
    </ligand>
</feature>
<keyword evidence="1" id="KW-0547">Nucleotide-binding</keyword>
<dbReference type="Pfam" id="PF00586">
    <property type="entry name" value="AIRS"/>
    <property type="match status" value="1"/>
</dbReference>
<dbReference type="Gene3D" id="3.30.1330.10">
    <property type="entry name" value="PurM-like, N-terminal domain"/>
    <property type="match status" value="1"/>
</dbReference>
<dbReference type="Gene3D" id="3.90.650.10">
    <property type="entry name" value="PurM-like C-terminal domain"/>
    <property type="match status" value="1"/>
</dbReference>
<keyword evidence="1" id="KW-0479">Metal-binding</keyword>
<feature type="binding site" evidence="1">
    <location>
        <position position="278"/>
    </location>
    <ligand>
        <name>substrate</name>
    </ligand>
</feature>
<reference evidence="4" key="2">
    <citation type="journal article" date="2022" name="Microbiol. Resour. Announc.">
        <title>Metagenome Sequencing to Explore Phylogenomics of Terrestrial Cyanobacteria.</title>
        <authorList>
            <person name="Ward R.D."/>
            <person name="Stajich J.E."/>
            <person name="Johansen J.R."/>
            <person name="Huntemann M."/>
            <person name="Clum A."/>
            <person name="Foster B."/>
            <person name="Foster B."/>
            <person name="Roux S."/>
            <person name="Palaniappan K."/>
            <person name="Varghese N."/>
            <person name="Mukherjee S."/>
            <person name="Reddy T.B.K."/>
            <person name="Daum C."/>
            <person name="Copeland A."/>
            <person name="Chen I.A."/>
            <person name="Ivanova N.N."/>
            <person name="Kyrpides N.C."/>
            <person name="Shapiro N."/>
            <person name="Eloe-Fadrosh E.A."/>
            <person name="Pietrasiak N."/>
        </authorList>
    </citation>
    <scope>NUCLEOTIDE SEQUENCE</scope>
    <source>
        <strain evidence="4">JT2-VF2</strain>
    </source>
</reference>
<feature type="binding site" evidence="1">
    <location>
        <begin position="123"/>
        <end position="124"/>
    </location>
    <ligand>
        <name>ATP</name>
        <dbReference type="ChEBI" id="CHEBI:30616"/>
    </ligand>
</feature>
<name>A0A951Q017_9NOST</name>
<feature type="binding site" evidence="1">
    <location>
        <position position="106"/>
    </location>
    <ligand>
        <name>ATP</name>
        <dbReference type="ChEBI" id="CHEBI:30616"/>
    </ligand>
</feature>
<feature type="binding site" evidence="1">
    <location>
        <position position="47"/>
    </location>
    <ligand>
        <name>Mg(2+)</name>
        <dbReference type="ChEBI" id="CHEBI:18420"/>
        <label>1</label>
    </ligand>
</feature>
<feature type="binding site" evidence="1">
    <location>
        <position position="230"/>
    </location>
    <ligand>
        <name>Mg(2+)</name>
        <dbReference type="ChEBI" id="CHEBI:18420"/>
        <label>5</label>
    </ligand>
</feature>
<protein>
    <recommendedName>
        <fullName evidence="1">Thiamine-monophosphate kinase</fullName>
        <shortName evidence="1">TMP kinase</shortName>
        <shortName evidence="1">Thiamine-phosphate kinase</shortName>
        <ecNumber evidence="1">2.7.4.16</ecNumber>
    </recommendedName>
</protein>
<feature type="binding site" evidence="1">
    <location>
        <position position="149"/>
    </location>
    <ligand>
        <name>ATP</name>
        <dbReference type="ChEBI" id="CHEBI:30616"/>
    </ligand>
</feature>
<comment type="similarity">
    <text evidence="1">Belongs to the thiamine-monophosphate kinase family.</text>
</comment>
<evidence type="ECO:0000313" key="4">
    <source>
        <dbReference type="EMBL" id="MBW4562236.1"/>
    </source>
</evidence>
<feature type="binding site" evidence="1">
    <location>
        <position position="124"/>
    </location>
    <ligand>
        <name>Mg(2+)</name>
        <dbReference type="ChEBI" id="CHEBI:18420"/>
        <label>1</label>
    </ligand>
</feature>
<dbReference type="GO" id="GO:0000287">
    <property type="term" value="F:magnesium ion binding"/>
    <property type="evidence" value="ECO:0007669"/>
    <property type="project" value="UniProtKB-UniRule"/>
</dbReference>
<dbReference type="PANTHER" id="PTHR30270">
    <property type="entry name" value="THIAMINE-MONOPHOSPHATE KINASE"/>
    <property type="match status" value="1"/>
</dbReference>
<dbReference type="InterPro" id="IPR036676">
    <property type="entry name" value="PurM-like_C_sf"/>
</dbReference>
<proteinExistence type="inferred from homology"/>
<dbReference type="GO" id="GO:0009030">
    <property type="term" value="F:thiamine-phosphate kinase activity"/>
    <property type="evidence" value="ECO:0007669"/>
    <property type="project" value="UniProtKB-UniRule"/>
</dbReference>
<dbReference type="NCBIfam" id="TIGR01379">
    <property type="entry name" value="thiL"/>
    <property type="match status" value="1"/>
</dbReference>
<dbReference type="PANTHER" id="PTHR30270:SF0">
    <property type="entry name" value="THIAMINE-MONOPHOSPHATE KINASE"/>
    <property type="match status" value="1"/>
</dbReference>
<feature type="binding site" evidence="1">
    <location>
        <position position="47"/>
    </location>
    <ligand>
        <name>Mg(2+)</name>
        <dbReference type="ChEBI" id="CHEBI:18420"/>
        <label>2</label>
    </ligand>
</feature>
<dbReference type="AlphaFoldDB" id="A0A951Q017"/>
<dbReference type="SUPFAM" id="SSF55326">
    <property type="entry name" value="PurM N-terminal domain-like"/>
    <property type="match status" value="1"/>
</dbReference>
<feature type="binding site" evidence="1">
    <location>
        <position position="30"/>
    </location>
    <ligand>
        <name>Mg(2+)</name>
        <dbReference type="ChEBI" id="CHEBI:18420"/>
        <label>3</label>
    </ligand>
</feature>
<dbReference type="CDD" id="cd02194">
    <property type="entry name" value="ThiL"/>
    <property type="match status" value="1"/>
</dbReference>
<dbReference type="EMBL" id="JAHHHN010000007">
    <property type="protein sequence ID" value="MBW4562236.1"/>
    <property type="molecule type" value="Genomic_DNA"/>
</dbReference>
<feature type="binding site" evidence="1">
    <location>
        <position position="76"/>
    </location>
    <ligand>
        <name>Mg(2+)</name>
        <dbReference type="ChEBI" id="CHEBI:18420"/>
        <label>2</label>
    </ligand>
</feature>
<feature type="binding site" evidence="1">
    <location>
        <position position="229"/>
    </location>
    <ligand>
        <name>ATP</name>
        <dbReference type="ChEBI" id="CHEBI:30616"/>
    </ligand>
</feature>
<feature type="binding site" evidence="1">
    <location>
        <position position="46"/>
    </location>
    <ligand>
        <name>Mg(2+)</name>
        <dbReference type="ChEBI" id="CHEBI:18420"/>
        <label>1</label>
    </ligand>
</feature>
<keyword evidence="1" id="KW-0460">Magnesium</keyword>
<dbReference type="InterPro" id="IPR010918">
    <property type="entry name" value="PurM-like_C_dom"/>
</dbReference>
<evidence type="ECO:0000256" key="1">
    <source>
        <dbReference type="HAMAP-Rule" id="MF_02128"/>
    </source>
</evidence>